<dbReference type="Pfam" id="PF00535">
    <property type="entry name" value="Glycos_transf_2"/>
    <property type="match status" value="1"/>
</dbReference>
<feature type="domain" description="Glycosyltransferase 2-like" evidence="2">
    <location>
        <begin position="4"/>
        <end position="131"/>
    </location>
</feature>
<dbReference type="EMBL" id="JADEWN010000048">
    <property type="protein sequence ID" value="MBE9192181.1"/>
    <property type="molecule type" value="Genomic_DNA"/>
</dbReference>
<dbReference type="Gene3D" id="3.90.550.10">
    <property type="entry name" value="Spore Coat Polysaccharide Biosynthesis Protein SpsA, Chain A"/>
    <property type="match status" value="1"/>
</dbReference>
<proteinExistence type="predicted"/>
<sequence>MNISVIIPCYNAAETIAVQLEALANQTWKDAWEIIVVDNGSTDNSVAIVEKYQKQIPNLRLIYASDRPGAAYARNAGVKAATGEALLFCDADDRVEPGWLTAMGEALLQYDFVAGRFDYTQLNESWLINSEIFQVQKAGLSQYEFSPYLPFAGSGNLGIKKVLHQAVGGFNENLIYAEDTDYCFRVQLTGTQLHFIEDAVAQIRLRHTLKDIHKQGKNWAESHIYLRLLYGVSVSNFVVFGYLIKVLLYPIKIIFHLKNKSIFAEWVWILGWNIGLLKGSIKYSQNMTFKNNVLPKNNQEVKIITAN</sequence>
<feature type="transmembrane region" description="Helical" evidence="1">
    <location>
        <begin position="263"/>
        <end position="281"/>
    </location>
</feature>
<comment type="caution">
    <text evidence="3">The sequence shown here is derived from an EMBL/GenBank/DDBJ whole genome shotgun (WGS) entry which is preliminary data.</text>
</comment>
<name>A0ABR9UV53_9CHRO</name>
<dbReference type="Proteomes" id="UP000651156">
    <property type="component" value="Unassembled WGS sequence"/>
</dbReference>
<feature type="transmembrane region" description="Helical" evidence="1">
    <location>
        <begin position="224"/>
        <end position="243"/>
    </location>
</feature>
<dbReference type="InterPro" id="IPR001173">
    <property type="entry name" value="Glyco_trans_2-like"/>
</dbReference>
<keyword evidence="1" id="KW-1133">Transmembrane helix</keyword>
<evidence type="ECO:0000259" key="2">
    <source>
        <dbReference type="Pfam" id="PF00535"/>
    </source>
</evidence>
<accession>A0ABR9UV53</accession>
<evidence type="ECO:0000313" key="3">
    <source>
        <dbReference type="EMBL" id="MBE9192181.1"/>
    </source>
</evidence>
<protein>
    <submittedName>
        <fullName evidence="3">Glycosyltransferase family 2 protein</fullName>
    </submittedName>
</protein>
<dbReference type="SUPFAM" id="SSF53448">
    <property type="entry name" value="Nucleotide-diphospho-sugar transferases"/>
    <property type="match status" value="1"/>
</dbReference>
<evidence type="ECO:0000256" key="1">
    <source>
        <dbReference type="SAM" id="Phobius"/>
    </source>
</evidence>
<dbReference type="InterPro" id="IPR029044">
    <property type="entry name" value="Nucleotide-diphossugar_trans"/>
</dbReference>
<dbReference type="InterPro" id="IPR050834">
    <property type="entry name" value="Glycosyltransf_2"/>
</dbReference>
<dbReference type="PANTHER" id="PTHR43685:SF12">
    <property type="entry name" value="GLYCOSYL TRANSFERASE FAMILY 2"/>
    <property type="match status" value="1"/>
</dbReference>
<dbReference type="RefSeq" id="WP_193933620.1">
    <property type="nucleotide sequence ID" value="NZ_CAWPMZ010000083.1"/>
</dbReference>
<gene>
    <name evidence="3" type="ORF">IQ230_17845</name>
</gene>
<evidence type="ECO:0000313" key="4">
    <source>
        <dbReference type="Proteomes" id="UP000651156"/>
    </source>
</evidence>
<organism evidence="3 4">
    <name type="scientific">Gloeocapsopsis crepidinum LEGE 06123</name>
    <dbReference type="NCBI Taxonomy" id="588587"/>
    <lineage>
        <taxon>Bacteria</taxon>
        <taxon>Bacillati</taxon>
        <taxon>Cyanobacteriota</taxon>
        <taxon>Cyanophyceae</taxon>
        <taxon>Oscillatoriophycideae</taxon>
        <taxon>Chroococcales</taxon>
        <taxon>Chroococcaceae</taxon>
        <taxon>Gloeocapsopsis</taxon>
    </lineage>
</organism>
<keyword evidence="1" id="KW-0812">Transmembrane</keyword>
<reference evidence="3 4" key="1">
    <citation type="submission" date="2020-10" db="EMBL/GenBank/DDBJ databases">
        <authorList>
            <person name="Castelo-Branco R."/>
            <person name="Eusebio N."/>
            <person name="Adriana R."/>
            <person name="Vieira A."/>
            <person name="Brugerolle De Fraissinette N."/>
            <person name="Rezende De Castro R."/>
            <person name="Schneider M.P."/>
            <person name="Vasconcelos V."/>
            <person name="Leao P.N."/>
        </authorList>
    </citation>
    <scope>NUCLEOTIDE SEQUENCE [LARGE SCALE GENOMIC DNA]</scope>
    <source>
        <strain evidence="3 4">LEGE 06123</strain>
    </source>
</reference>
<keyword evidence="1" id="KW-0472">Membrane</keyword>
<keyword evidence="4" id="KW-1185">Reference proteome</keyword>
<dbReference type="CDD" id="cd00761">
    <property type="entry name" value="Glyco_tranf_GTA_type"/>
    <property type="match status" value="1"/>
</dbReference>
<dbReference type="PANTHER" id="PTHR43685">
    <property type="entry name" value="GLYCOSYLTRANSFERASE"/>
    <property type="match status" value="1"/>
</dbReference>